<dbReference type="Proteomes" id="UP001341840">
    <property type="component" value="Unassembled WGS sequence"/>
</dbReference>
<organism evidence="1 2">
    <name type="scientific">Stylosanthes scabra</name>
    <dbReference type="NCBI Taxonomy" id="79078"/>
    <lineage>
        <taxon>Eukaryota</taxon>
        <taxon>Viridiplantae</taxon>
        <taxon>Streptophyta</taxon>
        <taxon>Embryophyta</taxon>
        <taxon>Tracheophyta</taxon>
        <taxon>Spermatophyta</taxon>
        <taxon>Magnoliopsida</taxon>
        <taxon>eudicotyledons</taxon>
        <taxon>Gunneridae</taxon>
        <taxon>Pentapetalae</taxon>
        <taxon>rosids</taxon>
        <taxon>fabids</taxon>
        <taxon>Fabales</taxon>
        <taxon>Fabaceae</taxon>
        <taxon>Papilionoideae</taxon>
        <taxon>50 kb inversion clade</taxon>
        <taxon>dalbergioids sensu lato</taxon>
        <taxon>Dalbergieae</taxon>
        <taxon>Pterocarpus clade</taxon>
        <taxon>Stylosanthes</taxon>
    </lineage>
</organism>
<protein>
    <submittedName>
        <fullName evidence="1">Uncharacterized protein</fullName>
    </submittedName>
</protein>
<sequence length="227" mass="25579">MEQRGDEEDVVRRGATNEVFAKDAASLNAEDSQRVVVFERKEWRPAPLLCNPLRFKHFCSTPDFNLSESSNVNPTTPTTAHLFDIDNGFRFPVHLNSPSSFSNFFQNPSLLDPERNNVNRVSSTTTSSPSNFKCKMELPSNQIEPLEVKLDVEYNDLNSLNTNNGLVGDILLSETQNFASGNQVFKKRNYLSLNEGHNEVFDGCQSFMTRLLALFTGFLLQVGFSKN</sequence>
<gene>
    <name evidence="1" type="ORF">PIB30_071239</name>
</gene>
<proteinExistence type="predicted"/>
<comment type="caution">
    <text evidence="1">The sequence shown here is derived from an EMBL/GenBank/DDBJ whole genome shotgun (WGS) entry which is preliminary data.</text>
</comment>
<name>A0ABU6SNV3_9FABA</name>
<reference evidence="1 2" key="1">
    <citation type="journal article" date="2023" name="Plants (Basel)">
        <title>Bridging the Gap: Combining Genomics and Transcriptomics Approaches to Understand Stylosanthes scabra, an Orphan Legume from the Brazilian Caatinga.</title>
        <authorList>
            <person name="Ferreira-Neto J.R.C."/>
            <person name="da Silva M.D."/>
            <person name="Binneck E."/>
            <person name="de Melo N.F."/>
            <person name="da Silva R.H."/>
            <person name="de Melo A.L.T.M."/>
            <person name="Pandolfi V."/>
            <person name="Bustamante F.O."/>
            <person name="Brasileiro-Vidal A.C."/>
            <person name="Benko-Iseppon A.M."/>
        </authorList>
    </citation>
    <scope>NUCLEOTIDE SEQUENCE [LARGE SCALE GENOMIC DNA]</scope>
    <source>
        <tissue evidence="1">Leaves</tissue>
    </source>
</reference>
<evidence type="ECO:0000313" key="1">
    <source>
        <dbReference type="EMBL" id="MED6138121.1"/>
    </source>
</evidence>
<evidence type="ECO:0000313" key="2">
    <source>
        <dbReference type="Proteomes" id="UP001341840"/>
    </source>
</evidence>
<keyword evidence="2" id="KW-1185">Reference proteome</keyword>
<accession>A0ABU6SNV3</accession>
<dbReference type="EMBL" id="JASCZI010061234">
    <property type="protein sequence ID" value="MED6138121.1"/>
    <property type="molecule type" value="Genomic_DNA"/>
</dbReference>